<keyword evidence="1" id="KW-0812">Transmembrane</keyword>
<evidence type="ECO:0000313" key="2">
    <source>
        <dbReference type="EMBL" id="MFC7142249.1"/>
    </source>
</evidence>
<proteinExistence type="predicted"/>
<organism evidence="2 3">
    <name type="scientific">Halosimplex aquaticum</name>
    <dbReference type="NCBI Taxonomy" id="3026162"/>
    <lineage>
        <taxon>Archaea</taxon>
        <taxon>Methanobacteriati</taxon>
        <taxon>Methanobacteriota</taxon>
        <taxon>Stenosarchaea group</taxon>
        <taxon>Halobacteria</taxon>
        <taxon>Halobacteriales</taxon>
        <taxon>Haloarculaceae</taxon>
        <taxon>Halosimplex</taxon>
    </lineage>
</organism>
<dbReference type="Proteomes" id="UP001596432">
    <property type="component" value="Unassembled WGS sequence"/>
</dbReference>
<feature type="transmembrane region" description="Helical" evidence="1">
    <location>
        <begin position="119"/>
        <end position="141"/>
    </location>
</feature>
<dbReference type="GeneID" id="78822584"/>
<reference evidence="2 3" key="1">
    <citation type="journal article" date="2019" name="Int. J. Syst. Evol. Microbiol.">
        <title>The Global Catalogue of Microorganisms (GCM) 10K type strain sequencing project: providing services to taxonomists for standard genome sequencing and annotation.</title>
        <authorList>
            <consortium name="The Broad Institute Genomics Platform"/>
            <consortium name="The Broad Institute Genome Sequencing Center for Infectious Disease"/>
            <person name="Wu L."/>
            <person name="Ma J."/>
        </authorList>
    </citation>
    <scope>NUCLEOTIDE SEQUENCE [LARGE SCALE GENOMIC DNA]</scope>
    <source>
        <strain evidence="2 3">XZYJT29</strain>
    </source>
</reference>
<evidence type="ECO:0000256" key="1">
    <source>
        <dbReference type="SAM" id="Phobius"/>
    </source>
</evidence>
<gene>
    <name evidence="2" type="ORF">ACFQMA_20720</name>
</gene>
<evidence type="ECO:0000313" key="3">
    <source>
        <dbReference type="Proteomes" id="UP001596432"/>
    </source>
</evidence>
<keyword evidence="1" id="KW-1133">Transmembrane helix</keyword>
<dbReference type="InterPro" id="IPR007404">
    <property type="entry name" value="YdjM-like"/>
</dbReference>
<dbReference type="EMBL" id="JBHTAS010000001">
    <property type="protein sequence ID" value="MFC7142249.1"/>
    <property type="molecule type" value="Genomic_DNA"/>
</dbReference>
<dbReference type="AlphaFoldDB" id="A0ABD5Y987"/>
<keyword evidence="2" id="KW-0378">Hydrolase</keyword>
<comment type="caution">
    <text evidence="2">The sequence shown here is derived from an EMBL/GenBank/DDBJ whole genome shotgun (WGS) entry which is preliminary data.</text>
</comment>
<feature type="transmembrane region" description="Helical" evidence="1">
    <location>
        <begin position="92"/>
        <end position="113"/>
    </location>
</feature>
<sequence>MATYPGGHAVFLLAALATHTFLGYALGSVLFRRPVAGALGGVLPDVDFLFPAFLGPPFGHRGLTHTLLAAGVAAALAARLDGRTAAAVGTAYLSHLLVDATTPMGVALWYPVADERVRFLLHGHSPVGTVAIWTGCLLLLLGRRFARSGSNGRGDGG</sequence>
<dbReference type="PANTHER" id="PTHR35531:SF1">
    <property type="entry name" value="INNER MEMBRANE PROTEIN YBCI-RELATED"/>
    <property type="match status" value="1"/>
</dbReference>
<protein>
    <submittedName>
        <fullName evidence="2">Metal-dependent hydrolase</fullName>
    </submittedName>
</protein>
<dbReference type="PANTHER" id="PTHR35531">
    <property type="entry name" value="INNER MEMBRANE PROTEIN YBCI-RELATED"/>
    <property type="match status" value="1"/>
</dbReference>
<dbReference type="RefSeq" id="WP_274323318.1">
    <property type="nucleotide sequence ID" value="NZ_CP118158.1"/>
</dbReference>
<keyword evidence="3" id="KW-1185">Reference proteome</keyword>
<keyword evidence="1" id="KW-0472">Membrane</keyword>
<feature type="transmembrane region" description="Helical" evidence="1">
    <location>
        <begin position="62"/>
        <end position="80"/>
    </location>
</feature>
<dbReference type="GO" id="GO:0016787">
    <property type="term" value="F:hydrolase activity"/>
    <property type="evidence" value="ECO:0007669"/>
    <property type="project" value="UniProtKB-KW"/>
</dbReference>
<name>A0ABD5Y987_9EURY</name>
<accession>A0ABD5Y987</accession>
<dbReference type="Pfam" id="PF04307">
    <property type="entry name" value="YdjM"/>
    <property type="match status" value="1"/>
</dbReference>